<gene>
    <name evidence="4" type="ORF">FCN80_05335</name>
</gene>
<dbReference type="EMBL" id="SZPQ01000003">
    <property type="protein sequence ID" value="TKI07859.1"/>
    <property type="molecule type" value="Genomic_DNA"/>
</dbReference>
<keyword evidence="2" id="KW-0472">Membrane</keyword>
<dbReference type="InterPro" id="IPR036188">
    <property type="entry name" value="FAD/NAD-bd_sf"/>
</dbReference>
<feature type="transmembrane region" description="Helical" evidence="2">
    <location>
        <begin position="6"/>
        <end position="26"/>
    </location>
</feature>
<evidence type="ECO:0000313" key="4">
    <source>
        <dbReference type="EMBL" id="TKI07859.1"/>
    </source>
</evidence>
<dbReference type="Pfam" id="PF01266">
    <property type="entry name" value="DAO"/>
    <property type="match status" value="1"/>
</dbReference>
<organism evidence="4 5">
    <name type="scientific">Martelella alba</name>
    <dbReference type="NCBI Taxonomy" id="2590451"/>
    <lineage>
        <taxon>Bacteria</taxon>
        <taxon>Pseudomonadati</taxon>
        <taxon>Pseudomonadota</taxon>
        <taxon>Alphaproteobacteria</taxon>
        <taxon>Hyphomicrobiales</taxon>
        <taxon>Aurantimonadaceae</taxon>
        <taxon>Martelella</taxon>
    </lineage>
</organism>
<dbReference type="RefSeq" id="WP_136988854.1">
    <property type="nucleotide sequence ID" value="NZ_SZPQ01000003.1"/>
</dbReference>
<dbReference type="Proteomes" id="UP000305202">
    <property type="component" value="Unassembled WGS sequence"/>
</dbReference>
<accession>A0ABY2SU39</accession>
<evidence type="ECO:0000256" key="2">
    <source>
        <dbReference type="SAM" id="Phobius"/>
    </source>
</evidence>
<reference evidence="4 5" key="1">
    <citation type="submission" date="2019-04" db="EMBL/GenBank/DDBJ databases">
        <authorList>
            <person name="Li M."/>
            <person name="Gao C."/>
        </authorList>
    </citation>
    <scope>NUCLEOTIDE SEQUENCE [LARGE SCALE GENOMIC DNA]</scope>
    <source>
        <strain evidence="4 5">BGMRC 2031</strain>
    </source>
</reference>
<dbReference type="PANTHER" id="PTHR13847:SF287">
    <property type="entry name" value="FAD-DEPENDENT OXIDOREDUCTASE DOMAIN-CONTAINING PROTEIN 1"/>
    <property type="match status" value="1"/>
</dbReference>
<dbReference type="Gene3D" id="3.30.9.10">
    <property type="entry name" value="D-Amino Acid Oxidase, subunit A, domain 2"/>
    <property type="match status" value="1"/>
</dbReference>
<keyword evidence="5" id="KW-1185">Reference proteome</keyword>
<dbReference type="SUPFAM" id="SSF51905">
    <property type="entry name" value="FAD/NAD(P)-binding domain"/>
    <property type="match status" value="1"/>
</dbReference>
<proteinExistence type="predicted"/>
<name>A0ABY2SU39_9HYPH</name>
<evidence type="ECO:0000256" key="1">
    <source>
        <dbReference type="ARBA" id="ARBA00023002"/>
    </source>
</evidence>
<keyword evidence="2" id="KW-0812">Transmembrane</keyword>
<feature type="domain" description="FAD dependent oxidoreductase" evidence="3">
    <location>
        <begin position="8"/>
        <end position="344"/>
    </location>
</feature>
<dbReference type="SUPFAM" id="SSF54373">
    <property type="entry name" value="FAD-linked reductases, C-terminal domain"/>
    <property type="match status" value="1"/>
</dbReference>
<evidence type="ECO:0000313" key="5">
    <source>
        <dbReference type="Proteomes" id="UP000305202"/>
    </source>
</evidence>
<protein>
    <submittedName>
        <fullName evidence="4">FAD-binding oxidoreductase</fullName>
    </submittedName>
</protein>
<dbReference type="PANTHER" id="PTHR13847">
    <property type="entry name" value="SARCOSINE DEHYDROGENASE-RELATED"/>
    <property type="match status" value="1"/>
</dbReference>
<evidence type="ECO:0000259" key="3">
    <source>
        <dbReference type="Pfam" id="PF01266"/>
    </source>
</evidence>
<dbReference type="InterPro" id="IPR006076">
    <property type="entry name" value="FAD-dep_OxRdtase"/>
</dbReference>
<comment type="caution">
    <text evidence="4">The sequence shown here is derived from an EMBL/GenBank/DDBJ whole genome shotgun (WGS) entry which is preliminary data.</text>
</comment>
<keyword evidence="2" id="KW-1133">Transmembrane helix</keyword>
<keyword evidence="1" id="KW-0560">Oxidoreductase</keyword>
<dbReference type="Gene3D" id="3.50.50.60">
    <property type="entry name" value="FAD/NAD(P)-binding domain"/>
    <property type="match status" value="1"/>
</dbReference>
<sequence>MKPVGASDVLIIGGGIVGACCAWTLAQRGLRVTVMDAGLRAATAAGMGHLLILDGNPAELALTRYALRRWKHIAAHLPPTAAYRKNGTLWLAANQEEMAEAERKHHLLREQGETCRLLTGAQLTAAEPWLREGLTGGLLIEDDGIVYAPAVARWMLASAGAAQVSGTVSAIDGTRVILEDGRCLAADHLILANGIQAPMLFPELPIEPKKGHLVITERCRHPIKHTLVELGYVTSAHHTAGPSAACNIQPRPTGQIFIGATRQFGNTDPAVESWMLSKMLRRACEYVPALARLTVIRAWTGFRAATPDGLPIIGRHPRHSAVWLAVGHEGLGVTTATATADLLCAAICGERPPLADAPYRVERFLKGA</sequence>
<dbReference type="PROSITE" id="PS51257">
    <property type="entry name" value="PROKAR_LIPOPROTEIN"/>
    <property type="match status" value="1"/>
</dbReference>